<evidence type="ECO:0000313" key="1">
    <source>
        <dbReference type="EMBL" id="MDJ1485953.1"/>
    </source>
</evidence>
<proteinExistence type="predicted"/>
<accession>A0AAE3QYU1</accession>
<dbReference type="AlphaFoldDB" id="A0AAE3QYU1"/>
<name>A0AAE3QYU1_9BACT</name>
<evidence type="ECO:0000313" key="2">
    <source>
        <dbReference type="Proteomes" id="UP001241110"/>
    </source>
</evidence>
<gene>
    <name evidence="1" type="ORF">QNI16_36065</name>
</gene>
<comment type="caution">
    <text evidence="1">The sequence shown here is derived from an EMBL/GenBank/DDBJ whole genome shotgun (WGS) entry which is preliminary data.</text>
</comment>
<dbReference type="EMBL" id="JASJOS010000025">
    <property type="protein sequence ID" value="MDJ1485953.1"/>
    <property type="molecule type" value="Genomic_DNA"/>
</dbReference>
<sequence>MYQQRFVIEQTYWLRAQYRLVPGRTTIVLCWSDTIHPMLVGRDGITCLPLFNGVNS</sequence>
<dbReference type="Proteomes" id="UP001241110">
    <property type="component" value="Unassembled WGS sequence"/>
</dbReference>
<reference evidence="1" key="1">
    <citation type="submission" date="2023-05" db="EMBL/GenBank/DDBJ databases">
        <authorList>
            <person name="Zhang X."/>
        </authorList>
    </citation>
    <scope>NUCLEOTIDE SEQUENCE</scope>
    <source>
        <strain evidence="1">YF14B1</strain>
    </source>
</reference>
<organism evidence="1 2">
    <name type="scientific">Xanthocytophaga flava</name>
    <dbReference type="NCBI Taxonomy" id="3048013"/>
    <lineage>
        <taxon>Bacteria</taxon>
        <taxon>Pseudomonadati</taxon>
        <taxon>Bacteroidota</taxon>
        <taxon>Cytophagia</taxon>
        <taxon>Cytophagales</taxon>
        <taxon>Rhodocytophagaceae</taxon>
        <taxon>Xanthocytophaga</taxon>
    </lineage>
</organism>
<protein>
    <submittedName>
        <fullName evidence="1">Uncharacterized protein</fullName>
    </submittedName>
</protein>